<name>A0A4P9W6Q7_9FUNG</name>
<dbReference type="InterPro" id="IPR040314">
    <property type="entry name" value="DOP1"/>
</dbReference>
<gene>
    <name evidence="3" type="ORF">BDK51DRAFT_32227</name>
</gene>
<proteinExistence type="predicted"/>
<feature type="non-terminal residue" evidence="3">
    <location>
        <position position="1"/>
    </location>
</feature>
<evidence type="ECO:0000259" key="2">
    <source>
        <dbReference type="Pfam" id="PF24601"/>
    </source>
</evidence>
<evidence type="ECO:0000313" key="3">
    <source>
        <dbReference type="EMBL" id="RKO86638.1"/>
    </source>
</evidence>
<feature type="non-terminal residue" evidence="3">
    <location>
        <position position="905"/>
    </location>
</feature>
<dbReference type="GO" id="GO:0005802">
    <property type="term" value="C:trans-Golgi network"/>
    <property type="evidence" value="ECO:0007669"/>
    <property type="project" value="TreeGrafter"/>
</dbReference>
<sequence>LIWLLSGVGNPYYVENIVAEVVASGTPEERLRNLEKFSIFWRLSEETKWQPSYVFSRPLFLMFDTLSSENPMLRRGGETWLRSYVKSYIRILDPLLSILVHREIRRTLTVVRASGEEIPLFRYMAPFNFAQVDYAFETLLVLLQFGDRVLLRAAWATPVRAPALLAGVSWGEEDYGVPVGRMSYIEFLIILSIRFLQSELRPDRVDPSAQAFNESIQSRAADFLHAILARTESMNLPLIHTGQGVIVRKLLYCIFSARLDLQPRMLQVLHGIAGLMDPQKAVVDVSTRGRKAAGVEAESREFPSLRSIGSYPLFVRTMLEALSMRTNRPVLQHWIDFILVCLPHFRPFFKRALLPLIRTLCDELSSYHAEMAKYVGGFSTESPTGSPSGAGPALLPQEFLGQAYPELDVLVLLYGLEKVITFCLSDGPSTAAFDAAAVSGVPDDPLSSPAAVLPSENPGLGLRFLTDYVSSVLFTADDRGAEAESAAHRLREAVVASLPNIFGILRQLFGLFDADPVAHSAGASLRFVGDRLRYRARRMLEAVYRSHAAEAVESLVEVWFEENSELDIDEDGDALNHVAVTMMEAIHGCTPRVVILTLVDTLRIRAAAGLGVAPKDRKKRSLLPATLPDTSLLRFLSVFSDRHASIDALNETWPTLLAYIKDCILQATASKHLFLPILRLMTVYFEKLSLTPYLEDKRVRREAEDTYQKVCDYCILIGGRAFDQGMWRRTVQVVDSDTATAGGEDTGTSEIVVSARPVVTGASSDAAVGAKRAAKVAEEDAVQEVVVYLGRTMIPGLRRFIQDQDRTMALLTNIMYYIVTPAFKSRYVSPDDSPQLPPELDLKLTRRYPRHSAKPLLNHTLDLLCAMTKLPFAYKAWRSTAWEAFFDGRFFQMSVVTSQKWRVVL</sequence>
<dbReference type="PANTHER" id="PTHR14042:SF24">
    <property type="entry name" value="PROTEIN DOPEY-1 HOMOLOG"/>
    <property type="match status" value="1"/>
</dbReference>
<dbReference type="InterPro" id="IPR056459">
    <property type="entry name" value="TPR_DOP1"/>
</dbReference>
<dbReference type="EMBL" id="KZ998033">
    <property type="protein sequence ID" value="RKO86638.1"/>
    <property type="molecule type" value="Genomic_DNA"/>
</dbReference>
<feature type="domain" description="DOP1-like TPR" evidence="2">
    <location>
        <begin position="297"/>
        <end position="373"/>
    </location>
</feature>
<dbReference type="AlphaFoldDB" id="A0A4P9W6Q7"/>
<organism evidence="3 4">
    <name type="scientific">Blyttiomyces helicus</name>
    <dbReference type="NCBI Taxonomy" id="388810"/>
    <lineage>
        <taxon>Eukaryota</taxon>
        <taxon>Fungi</taxon>
        <taxon>Fungi incertae sedis</taxon>
        <taxon>Chytridiomycota</taxon>
        <taxon>Chytridiomycota incertae sedis</taxon>
        <taxon>Chytridiomycetes</taxon>
        <taxon>Chytridiomycetes incertae sedis</taxon>
        <taxon>Blyttiomyces</taxon>
    </lineage>
</organism>
<dbReference type="Pfam" id="PF24601">
    <property type="entry name" value="TPR_DOP1"/>
    <property type="match status" value="1"/>
</dbReference>
<dbReference type="GO" id="GO:0005768">
    <property type="term" value="C:endosome"/>
    <property type="evidence" value="ECO:0007669"/>
    <property type="project" value="TreeGrafter"/>
</dbReference>
<evidence type="ECO:0000313" key="4">
    <source>
        <dbReference type="Proteomes" id="UP000269721"/>
    </source>
</evidence>
<protein>
    <submittedName>
        <fullName evidence="3">Uncharacterized protein</fullName>
    </submittedName>
</protein>
<accession>A0A4P9W6Q7</accession>
<dbReference type="Proteomes" id="UP000269721">
    <property type="component" value="Unassembled WGS sequence"/>
</dbReference>
<dbReference type="GO" id="GO:0005829">
    <property type="term" value="C:cytosol"/>
    <property type="evidence" value="ECO:0007669"/>
    <property type="project" value="GOC"/>
</dbReference>
<dbReference type="Pfam" id="PF24598">
    <property type="entry name" value="DOP1_C"/>
    <property type="match status" value="1"/>
</dbReference>
<evidence type="ECO:0000259" key="1">
    <source>
        <dbReference type="Pfam" id="PF24598"/>
    </source>
</evidence>
<keyword evidence="4" id="KW-1185">Reference proteome</keyword>
<dbReference type="OrthoDB" id="297643at2759"/>
<dbReference type="GO" id="GO:0006895">
    <property type="term" value="P:Golgi to endosome transport"/>
    <property type="evidence" value="ECO:0007669"/>
    <property type="project" value="InterPro"/>
</dbReference>
<dbReference type="InterPro" id="IPR056457">
    <property type="entry name" value="DOP1_C"/>
</dbReference>
<dbReference type="PANTHER" id="PTHR14042">
    <property type="entry name" value="DOPEY-RELATED"/>
    <property type="match status" value="1"/>
</dbReference>
<feature type="domain" description="DOP1-like C-terminal" evidence="1">
    <location>
        <begin position="646"/>
        <end position="827"/>
    </location>
</feature>
<reference evidence="4" key="1">
    <citation type="journal article" date="2018" name="Nat. Microbiol.">
        <title>Leveraging single-cell genomics to expand the fungal tree of life.</title>
        <authorList>
            <person name="Ahrendt S.R."/>
            <person name="Quandt C.A."/>
            <person name="Ciobanu D."/>
            <person name="Clum A."/>
            <person name="Salamov A."/>
            <person name="Andreopoulos B."/>
            <person name="Cheng J.F."/>
            <person name="Woyke T."/>
            <person name="Pelin A."/>
            <person name="Henrissat B."/>
            <person name="Reynolds N.K."/>
            <person name="Benny G.L."/>
            <person name="Smith M.E."/>
            <person name="James T.Y."/>
            <person name="Grigoriev I.V."/>
        </authorList>
    </citation>
    <scope>NUCLEOTIDE SEQUENCE [LARGE SCALE GENOMIC DNA]</scope>
</reference>